<evidence type="ECO:0000313" key="1">
    <source>
        <dbReference type="EMBL" id="NYH73010.1"/>
    </source>
</evidence>
<gene>
    <name evidence="1" type="ORF">FHR27_001620</name>
</gene>
<proteinExistence type="predicted"/>
<keyword evidence="2" id="KW-1185">Reference proteome</keyword>
<dbReference type="RefSeq" id="WP_179538271.1">
    <property type="nucleotide sequence ID" value="NZ_JACBYV010000001.1"/>
</dbReference>
<dbReference type="AlphaFoldDB" id="A0A7Z0BNL9"/>
<evidence type="ECO:0000313" key="2">
    <source>
        <dbReference type="Proteomes" id="UP000578688"/>
    </source>
</evidence>
<protein>
    <submittedName>
        <fullName evidence="1">Uncharacterized protein</fullName>
    </submittedName>
</protein>
<dbReference type="Proteomes" id="UP000578688">
    <property type="component" value="Unassembled WGS sequence"/>
</dbReference>
<reference evidence="1 2" key="1">
    <citation type="submission" date="2020-07" db="EMBL/GenBank/DDBJ databases">
        <title>Genomic analyses of the natural microbiome of Caenorhabditis elegans.</title>
        <authorList>
            <person name="Samuel B."/>
        </authorList>
    </citation>
    <scope>NUCLEOTIDE SEQUENCE [LARGE SCALE GENOMIC DNA]</scope>
    <source>
        <strain evidence="1 2">BIGb0408</strain>
    </source>
</reference>
<accession>A0A7Z0BNL9</accession>
<dbReference type="EMBL" id="JACBYV010000001">
    <property type="protein sequence ID" value="NYH73010.1"/>
    <property type="molecule type" value="Genomic_DNA"/>
</dbReference>
<sequence>MNNEHMQEFWAKHRVQVLAKALSITPEDVDMWVISDYPENQDGGSGYGHIVEFSDDAPPALLERVGGSPVRIESLAYNQGLEGA</sequence>
<organism evidence="1 2">
    <name type="scientific">Phytopseudomonas flavescens</name>
    <dbReference type="NCBI Taxonomy" id="29435"/>
    <lineage>
        <taxon>Bacteria</taxon>
        <taxon>Pseudomonadati</taxon>
        <taxon>Pseudomonadota</taxon>
        <taxon>Gammaproteobacteria</taxon>
        <taxon>Pseudomonadales</taxon>
        <taxon>Pseudomonadaceae</taxon>
        <taxon>Phytopseudomonas</taxon>
    </lineage>
</organism>
<name>A0A7Z0BNL9_9GAMM</name>
<comment type="caution">
    <text evidence="1">The sequence shown here is derived from an EMBL/GenBank/DDBJ whole genome shotgun (WGS) entry which is preliminary data.</text>
</comment>